<dbReference type="Pfam" id="PF00551">
    <property type="entry name" value="Formyl_trans_N"/>
    <property type="match status" value="1"/>
</dbReference>
<organism evidence="4 5">
    <name type="scientific">Thiolapillus brandeum</name>
    <dbReference type="NCBI Taxonomy" id="1076588"/>
    <lineage>
        <taxon>Bacteria</taxon>
        <taxon>Pseudomonadati</taxon>
        <taxon>Pseudomonadota</taxon>
        <taxon>Gammaproteobacteria</taxon>
        <taxon>Chromatiales</taxon>
        <taxon>Sedimenticolaceae</taxon>
        <taxon>Thiolapillus</taxon>
    </lineage>
</organism>
<dbReference type="Proteomes" id="UP000031631">
    <property type="component" value="Chromosome"/>
</dbReference>
<dbReference type="Pfam" id="PF01522">
    <property type="entry name" value="Polysacc_deac_1"/>
    <property type="match status" value="1"/>
</dbReference>
<evidence type="ECO:0000313" key="4">
    <source>
        <dbReference type="EMBL" id="BAO45443.1"/>
    </source>
</evidence>
<protein>
    <recommendedName>
        <fullName evidence="3">NodB homology domain-containing protein</fullName>
    </recommendedName>
</protein>
<feature type="domain" description="NodB homology" evidence="3">
    <location>
        <begin position="336"/>
        <end position="532"/>
    </location>
</feature>
<comment type="subcellular location">
    <subcellularLocation>
        <location evidence="1">Secreted</location>
    </subcellularLocation>
</comment>
<dbReference type="InterPro" id="IPR036477">
    <property type="entry name" value="Formyl_transf_N_sf"/>
</dbReference>
<evidence type="ECO:0000256" key="1">
    <source>
        <dbReference type="ARBA" id="ARBA00004613"/>
    </source>
</evidence>
<evidence type="ECO:0000256" key="2">
    <source>
        <dbReference type="ARBA" id="ARBA00022729"/>
    </source>
</evidence>
<dbReference type="InterPro" id="IPR002509">
    <property type="entry name" value="NODB_dom"/>
</dbReference>
<dbReference type="PANTHER" id="PTHR34216:SF3">
    <property type="entry name" value="POLY-BETA-1,6-N-ACETYL-D-GLUCOSAMINE N-DEACETYLASE"/>
    <property type="match status" value="1"/>
</dbReference>
<proteinExistence type="predicted"/>
<dbReference type="PANTHER" id="PTHR34216">
    <property type="match status" value="1"/>
</dbReference>
<evidence type="ECO:0000259" key="3">
    <source>
        <dbReference type="PROSITE" id="PS51677"/>
    </source>
</evidence>
<dbReference type="GO" id="GO:0016810">
    <property type="term" value="F:hydrolase activity, acting on carbon-nitrogen (but not peptide) bonds"/>
    <property type="evidence" value="ECO:0007669"/>
    <property type="project" value="InterPro"/>
</dbReference>
<dbReference type="GO" id="GO:0005576">
    <property type="term" value="C:extracellular region"/>
    <property type="evidence" value="ECO:0007669"/>
    <property type="project" value="UniProtKB-SubCell"/>
</dbReference>
<accession>A0A7U6JJC2</accession>
<dbReference type="EMBL" id="AP012273">
    <property type="protein sequence ID" value="BAO45443.1"/>
    <property type="molecule type" value="Genomic_DNA"/>
</dbReference>
<sequence length="532" mass="60457">MDANGMKTLLICHSDDLLNGQALPAWLDSFSDLVGIVFIDETPGRMVQRIKNEIRRSGMLRFLDVLLFRVYYRIFLSARDKAVQGTRLKRIREAYPDYQGPMAEFHTLSPNTPEVAQFIQSLQPDLIIARCKTLLKKDIYGLAKTGTFVMHPGICPEYRNAHGCFWALASNDLDKVGMTLLKIDDGVDTGPVYGYFYPEFDELRDSHITIQDRTVFDNLDAIRQRLQEIYLGKATPIDTQGRPSGVWGQPWMSQYLKWKRAARKRQQAGRVAPSLLYHDVVEQGKYESSGFDSPDANIYKLDRDAFVRQLNLLQQHYPQVDTRLPQGKSRAQQASQRILFTFDDGGKSAITEVADLLESRGWIGYFFITTDKVGEAGFMTADDIRELDRRGHVIGSHSHTHPPNISALSDEQIAREWETSCAILGDMIGKQISCASVPGGFYSDKVKALAFKAGIRHLFTSEPNKLIQRDGDGYLVGRYAINNATRNQRVVDLASGTLNRHQLFQTAFWNFKKALKWILGDTYIRIRKFLLK</sequence>
<dbReference type="Gene3D" id="3.20.20.370">
    <property type="entry name" value="Glycoside hydrolase/deacetylase"/>
    <property type="match status" value="1"/>
</dbReference>
<evidence type="ECO:0000313" key="5">
    <source>
        <dbReference type="Proteomes" id="UP000031631"/>
    </source>
</evidence>
<keyword evidence="2" id="KW-0732">Signal</keyword>
<dbReference type="CDD" id="cd10918">
    <property type="entry name" value="CE4_NodB_like_5s_6s"/>
    <property type="match status" value="1"/>
</dbReference>
<dbReference type="InterPro" id="IPR051398">
    <property type="entry name" value="Polysacch_Deacetylase"/>
</dbReference>
<reference evidence="4 5" key="1">
    <citation type="journal article" date="2014" name="PLoS ONE">
        <title>Physiological and genomic features of a novel sulfur-oxidizing gammaproteobacterium belonging to a previously uncultivated symbiotic lineage isolated from a hydrothermal vent.</title>
        <authorList>
            <person name="Nunoura T."/>
            <person name="Takaki Y."/>
            <person name="Kazama H."/>
            <person name="Kakuta J."/>
            <person name="Shimamura S."/>
            <person name="Makita H."/>
            <person name="Hirai M."/>
            <person name="Miyazaki M."/>
            <person name="Takai K."/>
        </authorList>
    </citation>
    <scope>NUCLEOTIDE SEQUENCE [LARGE SCALE GENOMIC DNA]</scope>
    <source>
        <strain evidence="4 5">Hiromi1</strain>
    </source>
</reference>
<dbReference type="InterPro" id="IPR002376">
    <property type="entry name" value="Formyl_transf_N"/>
</dbReference>
<dbReference type="InterPro" id="IPR011330">
    <property type="entry name" value="Glyco_hydro/deAcase_b/a-brl"/>
</dbReference>
<name>A0A7U6JJC2_9GAMM</name>
<keyword evidence="5" id="KW-1185">Reference proteome</keyword>
<dbReference type="SUPFAM" id="SSF53328">
    <property type="entry name" value="Formyltransferase"/>
    <property type="match status" value="1"/>
</dbReference>
<dbReference type="KEGG" id="tbn:TBH_C2537"/>
<gene>
    <name evidence="4" type="ORF">TBH_C2537</name>
</gene>
<dbReference type="PROSITE" id="PS51677">
    <property type="entry name" value="NODB"/>
    <property type="match status" value="1"/>
</dbReference>
<dbReference type="Gene3D" id="3.40.50.170">
    <property type="entry name" value="Formyl transferase, N-terminal domain"/>
    <property type="match status" value="1"/>
</dbReference>
<dbReference type="AlphaFoldDB" id="A0A7U6JJC2"/>
<dbReference type="GO" id="GO:0005975">
    <property type="term" value="P:carbohydrate metabolic process"/>
    <property type="evidence" value="ECO:0007669"/>
    <property type="project" value="InterPro"/>
</dbReference>
<dbReference type="SUPFAM" id="SSF88713">
    <property type="entry name" value="Glycoside hydrolase/deacetylase"/>
    <property type="match status" value="1"/>
</dbReference>